<dbReference type="Pfam" id="PF00995">
    <property type="entry name" value="Sec1"/>
    <property type="match status" value="1"/>
</dbReference>
<evidence type="ECO:0008006" key="5">
    <source>
        <dbReference type="Google" id="ProtNLM"/>
    </source>
</evidence>
<evidence type="ECO:0000313" key="3">
    <source>
        <dbReference type="EMBL" id="KAG5651231.1"/>
    </source>
</evidence>
<reference evidence="3" key="1">
    <citation type="submission" date="2021-02" db="EMBL/GenBank/DDBJ databases">
        <authorList>
            <person name="Nieuwenhuis M."/>
            <person name="Van De Peppel L.J.J."/>
        </authorList>
    </citation>
    <scope>NUCLEOTIDE SEQUENCE</scope>
    <source>
        <strain evidence="3">D49</strain>
    </source>
</reference>
<protein>
    <recommendedName>
        <fullName evidence="5">Sec1-like snare protein</fullName>
    </recommendedName>
</protein>
<feature type="compositionally biased region" description="Low complexity" evidence="2">
    <location>
        <begin position="734"/>
        <end position="746"/>
    </location>
</feature>
<organism evidence="3 4">
    <name type="scientific">Sphagnurus paluster</name>
    <dbReference type="NCBI Taxonomy" id="117069"/>
    <lineage>
        <taxon>Eukaryota</taxon>
        <taxon>Fungi</taxon>
        <taxon>Dikarya</taxon>
        <taxon>Basidiomycota</taxon>
        <taxon>Agaricomycotina</taxon>
        <taxon>Agaricomycetes</taxon>
        <taxon>Agaricomycetidae</taxon>
        <taxon>Agaricales</taxon>
        <taxon>Tricholomatineae</taxon>
        <taxon>Lyophyllaceae</taxon>
        <taxon>Sphagnurus</taxon>
    </lineage>
</organism>
<name>A0A9P7GJM7_9AGAR</name>
<comment type="caution">
    <text evidence="3">The sequence shown here is derived from an EMBL/GenBank/DDBJ whole genome shotgun (WGS) entry which is preliminary data.</text>
</comment>
<dbReference type="Gene3D" id="1.25.40.60">
    <property type="match status" value="1"/>
</dbReference>
<comment type="similarity">
    <text evidence="1">Belongs to the STXBP/unc-18/SEC1 family.</text>
</comment>
<dbReference type="InterPro" id="IPR036045">
    <property type="entry name" value="Sec1-like_sf"/>
</dbReference>
<feature type="region of interest" description="Disordered" evidence="2">
    <location>
        <begin position="703"/>
        <end position="761"/>
    </location>
</feature>
<keyword evidence="4" id="KW-1185">Reference proteome</keyword>
<dbReference type="GO" id="GO:0016192">
    <property type="term" value="P:vesicle-mediated transport"/>
    <property type="evidence" value="ECO:0007669"/>
    <property type="project" value="InterPro"/>
</dbReference>
<evidence type="ECO:0000313" key="4">
    <source>
        <dbReference type="Proteomes" id="UP000717328"/>
    </source>
</evidence>
<gene>
    <name evidence="3" type="ORF">H0H81_009380</name>
</gene>
<dbReference type="InterPro" id="IPR001619">
    <property type="entry name" value="Sec1-like"/>
</dbReference>
<sequence length="761" mass="85921">MSSLITVVRNKFLEAIRSVNPPGKWKILVVDDISQKLLGSVLKQFDILEENVTLIESINNNRDPQPSFEAVYLLMPTSQNVDRIIKDFSGAIKQYAGAHLFFTEGLEEQLFEKLTSSPAEPFLRGLREVYLNFWATEARVFSLQDPALFFSLYSPPRGDSAFKLARIRIEEDLRLVSKAITNVCITLNEFPFIRYYTPSHHPPLGALKPHAETRPPPPPETSARWRTNLARGAEARAYESVEGDHLTKLLAFMVQHNLEEYKKQNPDFAKYPPSSPEAQRPRAILFITDRSMDMLAPFPHEFTYQAMANDLLPIENGTKYTYKFQSSIGAYEDKTATLSDSDTVWTEVRHMHMREAIDKLMLDFNKFLQENAVFKGEGAASLNDMKEMLANLPQYQEQREKFSLHLNMAQECMAIFERDKLPLVANVEQNCATGLTAEGKTPKSLVEEMVPLLDSRDVVNMNKVRIVALYIQHRDGVPEEDRRRLYQHARLTLAEQDAVNALALMGVRINRLASDRDTKKKIKQKSSTDEEYDLSRFKPLLKTILEDHVAGKLDNTLFPYAKEAPSTAAVAPSLKSPPPQATSLRSQKPSWHRAPKPGTTHTETRQRLIVFIAGGVTFSELREGYQLSTSLNKDIYIGIIVIFIDGSFTNPASTSGSTHTITPRHFVDDLKALELGGVGSKALPNGIRERQGQRTFQECYDEKYYTKDPPPPPRVIPASLAPRAQAPKMSPANSHSSTHSVTPTPSMKEEKKKKKGGLFRF</sequence>
<feature type="compositionally biased region" description="Basic residues" evidence="2">
    <location>
        <begin position="751"/>
        <end position="761"/>
    </location>
</feature>
<dbReference type="Gene3D" id="3.90.830.10">
    <property type="entry name" value="Syntaxin Binding Protein 1, Chain A, domain 2"/>
    <property type="match status" value="1"/>
</dbReference>
<reference evidence="3" key="2">
    <citation type="submission" date="2021-10" db="EMBL/GenBank/DDBJ databases">
        <title>Phylogenomics reveals ancestral predisposition of the termite-cultivated fungus Termitomyces towards a domesticated lifestyle.</title>
        <authorList>
            <person name="Auxier B."/>
            <person name="Grum-Grzhimaylo A."/>
            <person name="Cardenas M.E."/>
            <person name="Lodge J.D."/>
            <person name="Laessoe T."/>
            <person name="Pedersen O."/>
            <person name="Smith M.E."/>
            <person name="Kuyper T.W."/>
            <person name="Franco-Molano E.A."/>
            <person name="Baroni T.J."/>
            <person name="Aanen D.K."/>
        </authorList>
    </citation>
    <scope>NUCLEOTIDE SEQUENCE</scope>
    <source>
        <strain evidence="3">D49</strain>
    </source>
</reference>
<accession>A0A9P7GJM7</accession>
<feature type="region of interest" description="Disordered" evidence="2">
    <location>
        <begin position="568"/>
        <end position="603"/>
    </location>
</feature>
<dbReference type="AlphaFoldDB" id="A0A9P7GJM7"/>
<dbReference type="Gene3D" id="3.40.50.2060">
    <property type="match status" value="1"/>
</dbReference>
<dbReference type="InterPro" id="IPR027482">
    <property type="entry name" value="Sec1-like_dom2"/>
</dbReference>
<dbReference type="PIRSF" id="PIRSF005715">
    <property type="entry name" value="VPS45_Sec1"/>
    <property type="match status" value="1"/>
</dbReference>
<dbReference type="PANTHER" id="PTHR11679">
    <property type="entry name" value="VESICLE PROTEIN SORTING-ASSOCIATED"/>
    <property type="match status" value="1"/>
</dbReference>
<dbReference type="OrthoDB" id="2228at2759"/>
<evidence type="ECO:0000256" key="2">
    <source>
        <dbReference type="SAM" id="MobiDB-lite"/>
    </source>
</evidence>
<dbReference type="SUPFAM" id="SSF56815">
    <property type="entry name" value="Sec1/munc18-like (SM) proteins"/>
    <property type="match status" value="1"/>
</dbReference>
<proteinExistence type="inferred from homology"/>
<dbReference type="Gene3D" id="3.40.50.1910">
    <property type="match status" value="2"/>
</dbReference>
<dbReference type="InterPro" id="IPR043127">
    <property type="entry name" value="Sec-1-like_dom3a"/>
</dbReference>
<dbReference type="EMBL" id="JABCKI010000274">
    <property type="protein sequence ID" value="KAG5651231.1"/>
    <property type="molecule type" value="Genomic_DNA"/>
</dbReference>
<evidence type="ECO:0000256" key="1">
    <source>
        <dbReference type="ARBA" id="ARBA00009884"/>
    </source>
</evidence>
<dbReference type="InterPro" id="IPR043154">
    <property type="entry name" value="Sec-1-like_dom1"/>
</dbReference>
<dbReference type="Proteomes" id="UP000717328">
    <property type="component" value="Unassembled WGS sequence"/>
</dbReference>